<evidence type="ECO:0000256" key="1">
    <source>
        <dbReference type="SAM" id="Phobius"/>
    </source>
</evidence>
<reference evidence="2" key="1">
    <citation type="submission" date="2021-01" db="EMBL/GenBank/DDBJ databases">
        <authorList>
            <person name="Corre E."/>
            <person name="Pelletier E."/>
            <person name="Niang G."/>
            <person name="Scheremetjew M."/>
            <person name="Finn R."/>
            <person name="Kale V."/>
            <person name="Holt S."/>
            <person name="Cochrane G."/>
            <person name="Meng A."/>
            <person name="Brown T."/>
            <person name="Cohen L."/>
        </authorList>
    </citation>
    <scope>NUCLEOTIDE SEQUENCE</scope>
    <source>
        <strain evidence="2">308</strain>
    </source>
</reference>
<evidence type="ECO:0008006" key="3">
    <source>
        <dbReference type="Google" id="ProtNLM"/>
    </source>
</evidence>
<keyword evidence="1" id="KW-1133">Transmembrane helix</keyword>
<dbReference type="EMBL" id="HBFR01026495">
    <property type="protein sequence ID" value="CAD8891886.1"/>
    <property type="molecule type" value="Transcribed_RNA"/>
</dbReference>
<feature type="transmembrane region" description="Helical" evidence="1">
    <location>
        <begin position="7"/>
        <end position="26"/>
    </location>
</feature>
<dbReference type="InterPro" id="IPR029787">
    <property type="entry name" value="Nucleotide_cyclase"/>
</dbReference>
<evidence type="ECO:0000313" key="2">
    <source>
        <dbReference type="EMBL" id="CAD8891886.1"/>
    </source>
</evidence>
<dbReference type="PANTHER" id="PTHR43336:SF3">
    <property type="entry name" value="GUANYLATE CYCLASE DOMAIN-CONTAINING PROTEIN"/>
    <property type="match status" value="1"/>
</dbReference>
<gene>
    <name evidence="2" type="ORF">CHYS00102_LOCUS19092</name>
</gene>
<sequence length="352" mass="39795">MLPFYQTIALVIIAVMVMLLSFSFLLDVHFTPDARQVLLDTLAKNPNSLPLKSEMFDFSDDIVELKGVGEHFIDKDRLDQLRKMEIVVLQAESNSSVSATFDISDETKIMAWYSFFMTFIVTSLLAILSLSFSRDAYFIMIRPIEQMKNTVQKLSENPFLHLDRINKQFQSQGDSETDILQVTITKMARLLQVGFGSAGAEIIAKNLSDGGELNPMVPGVRVHAIFGFCDIRDFTAATESLQEDVMPFVNKVADIVHKCVIASGGAPNKNIGDAFLLVWKLTTYSDEIRSDLQKNVFDASLLSCYEILEELNQIGTFSFLIKVNCFRKLLILYLLLIQNKMKSIRIKLIKFL</sequence>
<organism evidence="2">
    <name type="scientific">Corethron hystrix</name>
    <dbReference type="NCBI Taxonomy" id="216773"/>
    <lineage>
        <taxon>Eukaryota</taxon>
        <taxon>Sar</taxon>
        <taxon>Stramenopiles</taxon>
        <taxon>Ochrophyta</taxon>
        <taxon>Bacillariophyta</taxon>
        <taxon>Coscinodiscophyceae</taxon>
        <taxon>Corethrophycidae</taxon>
        <taxon>Corethrales</taxon>
        <taxon>Corethraceae</taxon>
        <taxon>Corethron</taxon>
    </lineage>
</organism>
<feature type="transmembrane region" description="Helical" evidence="1">
    <location>
        <begin position="110"/>
        <end position="132"/>
    </location>
</feature>
<dbReference type="SUPFAM" id="SSF55073">
    <property type="entry name" value="Nucleotide cyclase"/>
    <property type="match status" value="1"/>
</dbReference>
<proteinExistence type="predicted"/>
<dbReference type="Gene3D" id="3.30.70.1230">
    <property type="entry name" value="Nucleotide cyclase"/>
    <property type="match status" value="1"/>
</dbReference>
<protein>
    <recommendedName>
        <fullName evidence="3">Guanylate cyclase domain-containing protein</fullName>
    </recommendedName>
</protein>
<name>A0A7S1BM55_9STRA</name>
<dbReference type="PANTHER" id="PTHR43336">
    <property type="entry name" value="OXYGEN SENSOR HISTIDINE KINASE RESPONSE REGULATOR DEVS/DOSS"/>
    <property type="match status" value="1"/>
</dbReference>
<dbReference type="AlphaFoldDB" id="A0A7S1BM55"/>
<accession>A0A7S1BM55</accession>
<keyword evidence="1" id="KW-0812">Transmembrane</keyword>
<keyword evidence="1" id="KW-0472">Membrane</keyword>